<name>M2XP01_GALSU</name>
<dbReference type="KEGG" id="gsl:Gasu_09560"/>
<dbReference type="PANTHER" id="PTHR42961:SF2">
    <property type="entry name" value="IRON-SULFUR PROTEIN NUBPL"/>
    <property type="match status" value="1"/>
</dbReference>
<proteinExistence type="inferred from homology"/>
<dbReference type="PANTHER" id="PTHR42961">
    <property type="entry name" value="IRON-SULFUR PROTEIN NUBPL"/>
    <property type="match status" value="1"/>
</dbReference>
<dbReference type="EMBL" id="KB454489">
    <property type="protein sequence ID" value="EME31887.1"/>
    <property type="molecule type" value="Genomic_DNA"/>
</dbReference>
<protein>
    <submittedName>
        <fullName evidence="7">ATP-binding protein involved in chromosome partitioning</fullName>
    </submittedName>
</protein>
<evidence type="ECO:0000256" key="6">
    <source>
        <dbReference type="ARBA" id="ARBA00024036"/>
    </source>
</evidence>
<dbReference type="GeneID" id="17090500"/>
<organism evidence="7 8">
    <name type="scientific">Galdieria sulphuraria</name>
    <name type="common">Red alga</name>
    <dbReference type="NCBI Taxonomy" id="130081"/>
    <lineage>
        <taxon>Eukaryota</taxon>
        <taxon>Rhodophyta</taxon>
        <taxon>Bangiophyceae</taxon>
        <taxon>Galdieriales</taxon>
        <taxon>Galdieriaceae</taxon>
        <taxon>Galdieria</taxon>
    </lineage>
</organism>
<dbReference type="HAMAP" id="MF_02040">
    <property type="entry name" value="Mrp_NBP35"/>
    <property type="match status" value="1"/>
</dbReference>
<keyword evidence="4" id="KW-0408">Iron</keyword>
<dbReference type="Gramene" id="EME31887">
    <property type="protein sequence ID" value="EME31887"/>
    <property type="gene ID" value="Gasu_09560"/>
</dbReference>
<keyword evidence="5" id="KW-0411">Iron-sulfur</keyword>
<dbReference type="GO" id="GO:0140663">
    <property type="term" value="F:ATP-dependent FeS chaperone activity"/>
    <property type="evidence" value="ECO:0007669"/>
    <property type="project" value="InterPro"/>
</dbReference>
<dbReference type="GO" id="GO:0051539">
    <property type="term" value="F:4 iron, 4 sulfur cluster binding"/>
    <property type="evidence" value="ECO:0007669"/>
    <property type="project" value="TreeGrafter"/>
</dbReference>
<gene>
    <name evidence="7" type="ORF">Gasu_09560</name>
</gene>
<evidence type="ECO:0000256" key="1">
    <source>
        <dbReference type="ARBA" id="ARBA00022723"/>
    </source>
</evidence>
<keyword evidence="1" id="KW-0479">Metal-binding</keyword>
<dbReference type="Pfam" id="PF10609">
    <property type="entry name" value="ParA"/>
    <property type="match status" value="1"/>
</dbReference>
<reference evidence="8" key="1">
    <citation type="journal article" date="2013" name="Science">
        <title>Gene transfer from bacteria and archaea facilitated evolution of an extremophilic eukaryote.</title>
        <authorList>
            <person name="Schonknecht G."/>
            <person name="Chen W.H."/>
            <person name="Ternes C.M."/>
            <person name="Barbier G.G."/>
            <person name="Shrestha R.P."/>
            <person name="Stanke M."/>
            <person name="Brautigam A."/>
            <person name="Baker B.J."/>
            <person name="Banfield J.F."/>
            <person name="Garavito R.M."/>
            <person name="Carr K."/>
            <person name="Wilkerson C."/>
            <person name="Rensing S.A."/>
            <person name="Gagneul D."/>
            <person name="Dickenson N.E."/>
            <person name="Oesterhelt C."/>
            <person name="Lercher M.J."/>
            <person name="Weber A.P."/>
        </authorList>
    </citation>
    <scope>NUCLEOTIDE SEQUENCE [LARGE SCALE GENOMIC DNA]</scope>
    <source>
        <strain evidence="8">074W</strain>
    </source>
</reference>
<evidence type="ECO:0000256" key="5">
    <source>
        <dbReference type="ARBA" id="ARBA00023014"/>
    </source>
</evidence>
<dbReference type="InterPro" id="IPR019591">
    <property type="entry name" value="Mrp/NBP35_ATP-bd"/>
</dbReference>
<dbReference type="Gene3D" id="3.40.50.300">
    <property type="entry name" value="P-loop containing nucleotide triphosphate hydrolases"/>
    <property type="match status" value="1"/>
</dbReference>
<dbReference type="OrthoDB" id="1741334at2759"/>
<dbReference type="OMA" id="CNHESHI"/>
<dbReference type="Proteomes" id="UP000030680">
    <property type="component" value="Unassembled WGS sequence"/>
</dbReference>
<dbReference type="AlphaFoldDB" id="M2XP01"/>
<dbReference type="PROSITE" id="PS01215">
    <property type="entry name" value="MRP"/>
    <property type="match status" value="1"/>
</dbReference>
<accession>M2XP01</accession>
<keyword evidence="3 7" id="KW-0067">ATP-binding</keyword>
<dbReference type="STRING" id="130081.M2XP01"/>
<evidence type="ECO:0000313" key="8">
    <source>
        <dbReference type="Proteomes" id="UP000030680"/>
    </source>
</evidence>
<dbReference type="InterPro" id="IPR000808">
    <property type="entry name" value="Mrp-like_CS"/>
</dbReference>
<dbReference type="SUPFAM" id="SSF52540">
    <property type="entry name" value="P-loop containing nucleoside triphosphate hydrolases"/>
    <property type="match status" value="1"/>
</dbReference>
<dbReference type="GO" id="GO:0005524">
    <property type="term" value="F:ATP binding"/>
    <property type="evidence" value="ECO:0007669"/>
    <property type="project" value="UniProtKB-KW"/>
</dbReference>
<dbReference type="InterPro" id="IPR044304">
    <property type="entry name" value="NUBPL-like"/>
</dbReference>
<evidence type="ECO:0000256" key="4">
    <source>
        <dbReference type="ARBA" id="ARBA00023004"/>
    </source>
</evidence>
<dbReference type="RefSeq" id="XP_005708407.1">
    <property type="nucleotide sequence ID" value="XM_005708350.1"/>
</dbReference>
<sequence length="312" mass="33744">MMHCAKVFVTNGVPLRRGILNTGLKFVKSSHSSPFVGGKSPFAPKKLPFAKYVVAVASGKGGVGKSTVSINLAIALQSIGFSVGVLDADVYGPSIPYLLALKGKPELDSSENSSVMLPKQKYGLQVMSMGFLIPEEQQERAFVWRGPMVGSAIEQMLYKVKWSLMDFLVIDLPPGTGDAQLSISQRVRITGAVIVSTPQDIALIDAKRGVDMFRRVNVPIIGIVENMSYFICSQCGHREPIFGERGVEMTCQVLGVSMLGAIPLRTCIRETCDRGVPITKDNPGSEEAACFQQVAEKVKNYCVTHASVETAK</sequence>
<dbReference type="GO" id="GO:0016226">
    <property type="term" value="P:iron-sulfur cluster assembly"/>
    <property type="evidence" value="ECO:0007669"/>
    <property type="project" value="InterPro"/>
</dbReference>
<dbReference type="GO" id="GO:0046872">
    <property type="term" value="F:metal ion binding"/>
    <property type="evidence" value="ECO:0007669"/>
    <property type="project" value="UniProtKB-KW"/>
</dbReference>
<keyword evidence="2" id="KW-0547">Nucleotide-binding</keyword>
<dbReference type="eggNOG" id="KOG3022">
    <property type="taxonomic scope" value="Eukaryota"/>
</dbReference>
<dbReference type="InterPro" id="IPR033756">
    <property type="entry name" value="YlxH/NBP35"/>
</dbReference>
<keyword evidence="8" id="KW-1185">Reference proteome</keyword>
<comment type="similarity">
    <text evidence="6">Belongs to the Mrp/NBP35 ATP-binding proteins family.</text>
</comment>
<evidence type="ECO:0000256" key="3">
    <source>
        <dbReference type="ARBA" id="ARBA00022840"/>
    </source>
</evidence>
<dbReference type="FunFam" id="3.40.50.300:FF:001278">
    <property type="entry name" value="Iron-sulfur cluster carrier protein"/>
    <property type="match status" value="1"/>
</dbReference>
<dbReference type="InterPro" id="IPR027417">
    <property type="entry name" value="P-loop_NTPase"/>
</dbReference>
<evidence type="ECO:0000313" key="7">
    <source>
        <dbReference type="EMBL" id="EME31887.1"/>
    </source>
</evidence>
<evidence type="ECO:0000256" key="2">
    <source>
        <dbReference type="ARBA" id="ARBA00022741"/>
    </source>
</evidence>
<dbReference type="CDD" id="cd02037">
    <property type="entry name" value="Mrp_NBP35"/>
    <property type="match status" value="1"/>
</dbReference>